<reference evidence="1 2" key="1">
    <citation type="submission" date="2015-12" db="EMBL/GenBank/DDBJ databases">
        <title>Dictyostelia acquired genes for synthesis and detection of signals that induce cell-type specialization by lateral gene transfer from prokaryotes.</title>
        <authorList>
            <person name="Gloeckner G."/>
            <person name="Schaap P."/>
        </authorList>
    </citation>
    <scope>NUCLEOTIDE SEQUENCE [LARGE SCALE GENOMIC DNA]</scope>
    <source>
        <strain evidence="1 2">TK</strain>
    </source>
</reference>
<dbReference type="Proteomes" id="UP000076078">
    <property type="component" value="Unassembled WGS sequence"/>
</dbReference>
<sequence length="448" mass="52566">MKHFILISKEWNEKVIPKLKVFKVIDPSSYFTGFNGNSKPQLLELIRLSNRFGWYSYSVKTSDRLVVPPDLYDAVSSYYVIETMPLSRESLEYTTKFKNLEKVKILLRYGDTRSPSDKQMEYRGSTFSKSFNDLKTSSVNLKCKLSYSSSYNEKLSDGEITTIFYSNVFSSIYLDGLTLNVNKRMPQIPQNSLVKIVLWTVSMSQWDFDMILQCSQQHLKFLELNYFTVLDCDGDYDLKQLSTASHSMNLDRLFIRTNYRKPSGIIYFLNQIKCKNLKFSFRHVTTESDTSSFTIENSHIEEFDFQNQKITENVRMSLDLWKSKTTLKKIKLIDTNLTIEYCKELFNLNSLEYRGDQLDILLNLNLPKLTDIIVQQQPRVEDIHSIIGNRYLQSIHLTEVNFNDFLKLLNTEHPSIRLMRFDKVDWDNITVEVPLMKESIKENKNNTK</sequence>
<accession>A0A152A7B4</accession>
<organism evidence="1 2">
    <name type="scientific">Tieghemostelium lacteum</name>
    <name type="common">Slime mold</name>
    <name type="synonym">Dictyostelium lacteum</name>
    <dbReference type="NCBI Taxonomy" id="361077"/>
    <lineage>
        <taxon>Eukaryota</taxon>
        <taxon>Amoebozoa</taxon>
        <taxon>Evosea</taxon>
        <taxon>Eumycetozoa</taxon>
        <taxon>Dictyostelia</taxon>
        <taxon>Dictyosteliales</taxon>
        <taxon>Raperosteliaceae</taxon>
        <taxon>Tieghemostelium</taxon>
    </lineage>
</organism>
<comment type="caution">
    <text evidence="1">The sequence shown here is derived from an EMBL/GenBank/DDBJ whole genome shotgun (WGS) entry which is preliminary data.</text>
</comment>
<dbReference type="EMBL" id="LODT01000004">
    <property type="protein sequence ID" value="KYR02096.1"/>
    <property type="molecule type" value="Genomic_DNA"/>
</dbReference>
<dbReference type="AlphaFoldDB" id="A0A152A7B4"/>
<dbReference type="InParanoid" id="A0A152A7B4"/>
<dbReference type="SUPFAM" id="SSF52047">
    <property type="entry name" value="RNI-like"/>
    <property type="match status" value="1"/>
</dbReference>
<protein>
    <submittedName>
        <fullName evidence="1">Uncharacterized protein</fullName>
    </submittedName>
</protein>
<proteinExistence type="predicted"/>
<keyword evidence="2" id="KW-1185">Reference proteome</keyword>
<evidence type="ECO:0000313" key="2">
    <source>
        <dbReference type="Proteomes" id="UP000076078"/>
    </source>
</evidence>
<name>A0A152A7B4_TIELA</name>
<gene>
    <name evidence="1" type="ORF">DLAC_00896</name>
</gene>
<evidence type="ECO:0000313" key="1">
    <source>
        <dbReference type="EMBL" id="KYR02096.1"/>
    </source>
</evidence>